<dbReference type="GO" id="GO:0016791">
    <property type="term" value="F:phosphatase activity"/>
    <property type="evidence" value="ECO:0007669"/>
    <property type="project" value="TreeGrafter"/>
</dbReference>
<protein>
    <submittedName>
        <fullName evidence="5">Probable phosphoglycerate mutase</fullName>
    </submittedName>
</protein>
<feature type="binding site" evidence="4">
    <location>
        <begin position="8"/>
        <end position="15"/>
    </location>
    <ligand>
        <name>substrate</name>
    </ligand>
</feature>
<dbReference type="RefSeq" id="WP_089281000.1">
    <property type="nucleotide sequence ID" value="NZ_FZOJ01000001.1"/>
</dbReference>
<evidence type="ECO:0000256" key="2">
    <source>
        <dbReference type="ARBA" id="ARBA00023235"/>
    </source>
</evidence>
<proteinExistence type="predicted"/>
<evidence type="ECO:0000256" key="1">
    <source>
        <dbReference type="ARBA" id="ARBA00023152"/>
    </source>
</evidence>
<evidence type="ECO:0000256" key="4">
    <source>
        <dbReference type="PIRSR" id="PIRSR613078-2"/>
    </source>
</evidence>
<dbReference type="InterPro" id="IPR001345">
    <property type="entry name" value="PG/BPGM_mutase_AS"/>
</dbReference>
<dbReference type="PANTHER" id="PTHR48100:SF1">
    <property type="entry name" value="HISTIDINE PHOSPHATASE FAMILY PROTEIN-RELATED"/>
    <property type="match status" value="1"/>
</dbReference>
<name>A0A238ZY45_9FIRM</name>
<feature type="active site" description="Proton donor/acceptor" evidence="3">
    <location>
        <position position="82"/>
    </location>
</feature>
<dbReference type="PIRSF" id="PIRSF000709">
    <property type="entry name" value="6PFK_2-Ptase"/>
    <property type="match status" value="1"/>
</dbReference>
<gene>
    <name evidence="5" type="ORF">SAMN05446037_1001213</name>
</gene>
<dbReference type="Gene3D" id="3.40.50.1240">
    <property type="entry name" value="Phosphoglycerate mutase-like"/>
    <property type="match status" value="1"/>
</dbReference>
<dbReference type="Proteomes" id="UP000198304">
    <property type="component" value="Unassembled WGS sequence"/>
</dbReference>
<feature type="active site" description="Tele-phosphohistidine intermediate" evidence="3">
    <location>
        <position position="9"/>
    </location>
</feature>
<dbReference type="AlphaFoldDB" id="A0A238ZY45"/>
<dbReference type="CDD" id="cd07067">
    <property type="entry name" value="HP_PGM_like"/>
    <property type="match status" value="1"/>
</dbReference>
<keyword evidence="2" id="KW-0413">Isomerase</keyword>
<keyword evidence="6" id="KW-1185">Reference proteome</keyword>
<dbReference type="PANTHER" id="PTHR48100">
    <property type="entry name" value="BROAD-SPECIFICITY PHOSPHATASE YOR283W-RELATED"/>
    <property type="match status" value="1"/>
</dbReference>
<organism evidence="5 6">
    <name type="scientific">Anaerovirgula multivorans</name>
    <dbReference type="NCBI Taxonomy" id="312168"/>
    <lineage>
        <taxon>Bacteria</taxon>
        <taxon>Bacillati</taxon>
        <taxon>Bacillota</taxon>
        <taxon>Clostridia</taxon>
        <taxon>Peptostreptococcales</taxon>
        <taxon>Natronincolaceae</taxon>
        <taxon>Anaerovirgula</taxon>
    </lineage>
</organism>
<dbReference type="SUPFAM" id="SSF53254">
    <property type="entry name" value="Phosphoglycerate mutase-like"/>
    <property type="match status" value="1"/>
</dbReference>
<keyword evidence="1" id="KW-0324">Glycolysis</keyword>
<evidence type="ECO:0000256" key="3">
    <source>
        <dbReference type="PIRSR" id="PIRSR613078-1"/>
    </source>
</evidence>
<dbReference type="PROSITE" id="PS00175">
    <property type="entry name" value="PG_MUTASE"/>
    <property type="match status" value="1"/>
</dbReference>
<accession>A0A238ZY45</accession>
<dbReference type="GO" id="GO:0005737">
    <property type="term" value="C:cytoplasm"/>
    <property type="evidence" value="ECO:0007669"/>
    <property type="project" value="TreeGrafter"/>
</dbReference>
<dbReference type="InterPro" id="IPR029033">
    <property type="entry name" value="His_PPase_superfam"/>
</dbReference>
<sequence>MKKLYIARHGETNWNLQGRTQGIKDSELTELGLQQADLLAERLINENIEVIYSSCLSRAKSTASIISNRVNVPYFCNEDLNEINYGRWEGLTSQEIERLYPNELKKWRNEPHNVCIPEGEKLLAAQERIVKFFERLVINSFYSNILVISHSTIIKLLLLHILGMELCSYYRLKQQNCSLNIISFENYGPVLLKYNDQCHLK</sequence>
<dbReference type="Pfam" id="PF00300">
    <property type="entry name" value="His_Phos_1"/>
    <property type="match status" value="1"/>
</dbReference>
<feature type="binding site" evidence="4">
    <location>
        <begin position="82"/>
        <end position="85"/>
    </location>
    <ligand>
        <name>substrate</name>
    </ligand>
</feature>
<evidence type="ECO:0000313" key="6">
    <source>
        <dbReference type="Proteomes" id="UP000198304"/>
    </source>
</evidence>
<dbReference type="InterPro" id="IPR013078">
    <property type="entry name" value="His_Pase_superF_clade-1"/>
</dbReference>
<dbReference type="InterPro" id="IPR050275">
    <property type="entry name" value="PGM_Phosphatase"/>
</dbReference>
<reference evidence="5 6" key="1">
    <citation type="submission" date="2017-06" db="EMBL/GenBank/DDBJ databases">
        <authorList>
            <person name="Kim H.J."/>
            <person name="Triplett B.A."/>
        </authorList>
    </citation>
    <scope>NUCLEOTIDE SEQUENCE [LARGE SCALE GENOMIC DNA]</scope>
    <source>
        <strain evidence="5 6">SCA</strain>
    </source>
</reference>
<dbReference type="OrthoDB" id="9781415at2"/>
<feature type="binding site" evidence="4">
    <location>
        <position position="58"/>
    </location>
    <ligand>
        <name>substrate</name>
    </ligand>
</feature>
<dbReference type="EMBL" id="FZOJ01000001">
    <property type="protein sequence ID" value="SNR88305.1"/>
    <property type="molecule type" value="Genomic_DNA"/>
</dbReference>
<dbReference type="SMART" id="SM00855">
    <property type="entry name" value="PGAM"/>
    <property type="match status" value="1"/>
</dbReference>
<evidence type="ECO:0000313" key="5">
    <source>
        <dbReference type="EMBL" id="SNR88305.1"/>
    </source>
</evidence>